<evidence type="ECO:0000256" key="1">
    <source>
        <dbReference type="SAM" id="MobiDB-lite"/>
    </source>
</evidence>
<reference evidence="2" key="2">
    <citation type="submission" date="2013-04" db="UniProtKB">
        <authorList>
            <consortium name="EnsemblPlants"/>
        </authorList>
    </citation>
    <scope>IDENTIFICATION</scope>
</reference>
<reference evidence="2" key="1">
    <citation type="journal article" date="2013" name="Nat. Commun.">
        <title>Whole-genome sequencing of Oryza brachyantha reveals mechanisms underlying Oryza genome evolution.</title>
        <authorList>
            <person name="Chen J."/>
            <person name="Huang Q."/>
            <person name="Gao D."/>
            <person name="Wang J."/>
            <person name="Lang Y."/>
            <person name="Liu T."/>
            <person name="Li B."/>
            <person name="Bai Z."/>
            <person name="Luis Goicoechea J."/>
            <person name="Liang C."/>
            <person name="Chen C."/>
            <person name="Zhang W."/>
            <person name="Sun S."/>
            <person name="Liao Y."/>
            <person name="Zhang X."/>
            <person name="Yang L."/>
            <person name="Song C."/>
            <person name="Wang M."/>
            <person name="Shi J."/>
            <person name="Liu G."/>
            <person name="Liu J."/>
            <person name="Zhou H."/>
            <person name="Zhou W."/>
            <person name="Yu Q."/>
            <person name="An N."/>
            <person name="Chen Y."/>
            <person name="Cai Q."/>
            <person name="Wang B."/>
            <person name="Liu B."/>
            <person name="Min J."/>
            <person name="Huang Y."/>
            <person name="Wu H."/>
            <person name="Li Z."/>
            <person name="Zhang Y."/>
            <person name="Yin Y."/>
            <person name="Song W."/>
            <person name="Jiang J."/>
            <person name="Jackson S.A."/>
            <person name="Wing R.A."/>
            <person name="Wang J."/>
            <person name="Chen M."/>
        </authorList>
    </citation>
    <scope>NUCLEOTIDE SEQUENCE [LARGE SCALE GENOMIC DNA]</scope>
    <source>
        <strain evidence="2">cv. IRGC 101232</strain>
    </source>
</reference>
<evidence type="ECO:0000313" key="2">
    <source>
        <dbReference type="EnsemblPlants" id="OB12G23210.1"/>
    </source>
</evidence>
<proteinExistence type="predicted"/>
<accession>J3NEB3</accession>
<organism evidence="2">
    <name type="scientific">Oryza brachyantha</name>
    <name type="common">malo sina</name>
    <dbReference type="NCBI Taxonomy" id="4533"/>
    <lineage>
        <taxon>Eukaryota</taxon>
        <taxon>Viridiplantae</taxon>
        <taxon>Streptophyta</taxon>
        <taxon>Embryophyta</taxon>
        <taxon>Tracheophyta</taxon>
        <taxon>Spermatophyta</taxon>
        <taxon>Magnoliopsida</taxon>
        <taxon>Liliopsida</taxon>
        <taxon>Poales</taxon>
        <taxon>Poaceae</taxon>
        <taxon>BOP clade</taxon>
        <taxon>Oryzoideae</taxon>
        <taxon>Oryzeae</taxon>
        <taxon>Oryzinae</taxon>
        <taxon>Oryza</taxon>
    </lineage>
</organism>
<feature type="compositionally biased region" description="Basic and acidic residues" evidence="1">
    <location>
        <begin position="132"/>
        <end position="143"/>
    </location>
</feature>
<dbReference type="Proteomes" id="UP000006038">
    <property type="component" value="Chromosome 12"/>
</dbReference>
<dbReference type="AlphaFoldDB" id="J3NEB3"/>
<sequence>MALEGLEYTLTEEEVAGGRGGSSLPGVTARSGSRYELVGAEEPDGDEASWGCSEPASEAELFLLARDEHPKTTRNSPESIFTWDELRVAKPEFWRWSSKKTVAGDGDGDSESMAAAGGGAPFLTRRRGGAKRINEAEVDDHHPFSFGRHGRMESSPSSSSFLLLSSS</sequence>
<dbReference type="eggNOG" id="ENOG502R57U">
    <property type="taxonomic scope" value="Eukaryota"/>
</dbReference>
<keyword evidence="3" id="KW-1185">Reference proteome</keyword>
<feature type="compositionally biased region" description="Low complexity" evidence="1">
    <location>
        <begin position="154"/>
        <end position="167"/>
    </location>
</feature>
<dbReference type="Gramene" id="OB12G23210.1">
    <property type="protein sequence ID" value="OB12G23210.1"/>
    <property type="gene ID" value="OB12G23210"/>
</dbReference>
<protein>
    <submittedName>
        <fullName evidence="2">Uncharacterized protein</fullName>
    </submittedName>
</protein>
<dbReference type="HOGENOM" id="CLU_1498516_0_0_1"/>
<name>J3NEB3_ORYBR</name>
<dbReference type="EnsemblPlants" id="OB12G23210.1">
    <property type="protein sequence ID" value="OB12G23210.1"/>
    <property type="gene ID" value="OB12G23210"/>
</dbReference>
<dbReference type="OMA" id="PEFWRWS"/>
<feature type="region of interest" description="Disordered" evidence="1">
    <location>
        <begin position="101"/>
        <end position="167"/>
    </location>
</feature>
<evidence type="ECO:0000313" key="3">
    <source>
        <dbReference type="Proteomes" id="UP000006038"/>
    </source>
</evidence>